<dbReference type="RefSeq" id="WP_257821669.1">
    <property type="nucleotide sequence ID" value="NZ_JABXYM010000001.1"/>
</dbReference>
<protein>
    <submittedName>
        <fullName evidence="2">Effector binding domain-containing protein</fullName>
    </submittedName>
</protein>
<keyword evidence="3" id="KW-1185">Reference proteome</keyword>
<comment type="caution">
    <text evidence="2">The sequence shown here is derived from an EMBL/GenBank/DDBJ whole genome shotgun (WGS) entry which is preliminary data.</text>
</comment>
<evidence type="ECO:0000313" key="3">
    <source>
        <dbReference type="Proteomes" id="UP001057753"/>
    </source>
</evidence>
<dbReference type="Proteomes" id="UP001057753">
    <property type="component" value="Unassembled WGS sequence"/>
</dbReference>
<dbReference type="AlphaFoldDB" id="A0A9Q4B2R9"/>
<dbReference type="Gene3D" id="3.20.80.10">
    <property type="entry name" value="Regulatory factor, effector binding domain"/>
    <property type="match status" value="1"/>
</dbReference>
<sequence>MNLSLIQSTRTNNFNDDLVLQKITELWKVASSKLADHHDTLYGLYHDYESDYKGDYTLSVAIKTTEEAADLSLSENDKYEIFNVDTTDEQGVFKAWQKIWHLEESGELKRAYSYDYEEYQVNGDINIYIAIK</sequence>
<dbReference type="InterPro" id="IPR029441">
    <property type="entry name" value="Cass2"/>
</dbReference>
<dbReference type="PANTHER" id="PTHR36444:SF2">
    <property type="entry name" value="TRANSCRIPTIONAL REGULATOR PROTEIN YOBU-RELATED"/>
    <property type="match status" value="1"/>
</dbReference>
<dbReference type="PANTHER" id="PTHR36444">
    <property type="entry name" value="TRANSCRIPTIONAL REGULATOR PROTEIN YOBU-RELATED"/>
    <property type="match status" value="1"/>
</dbReference>
<name>A0A9Q4B2R9_SALAG</name>
<organism evidence="2 3">
    <name type="scientific">Salipaludibacillus agaradhaerens</name>
    <name type="common">Bacillus agaradhaerens</name>
    <dbReference type="NCBI Taxonomy" id="76935"/>
    <lineage>
        <taxon>Bacteria</taxon>
        <taxon>Bacillati</taxon>
        <taxon>Bacillota</taxon>
        <taxon>Bacilli</taxon>
        <taxon>Bacillales</taxon>
        <taxon>Bacillaceae</taxon>
    </lineage>
</organism>
<evidence type="ECO:0000259" key="1">
    <source>
        <dbReference type="Pfam" id="PF14526"/>
    </source>
</evidence>
<evidence type="ECO:0000313" key="2">
    <source>
        <dbReference type="EMBL" id="MCR6097266.1"/>
    </source>
</evidence>
<dbReference type="Pfam" id="PF14526">
    <property type="entry name" value="Cass2"/>
    <property type="match status" value="1"/>
</dbReference>
<proteinExistence type="predicted"/>
<gene>
    <name evidence="2" type="ORF">HXA33_11995</name>
</gene>
<dbReference type="InterPro" id="IPR053182">
    <property type="entry name" value="YobU-like_regulator"/>
</dbReference>
<accession>A0A9Q4B2R9</accession>
<dbReference type="EMBL" id="JABXYM010000001">
    <property type="protein sequence ID" value="MCR6097266.1"/>
    <property type="molecule type" value="Genomic_DNA"/>
</dbReference>
<dbReference type="InterPro" id="IPR011256">
    <property type="entry name" value="Reg_factor_effector_dom_sf"/>
</dbReference>
<reference evidence="2" key="1">
    <citation type="submission" date="2020-06" db="EMBL/GenBank/DDBJ databases">
        <title>Insight into the genomes of haloalkaliphilic bacilli from Kenyan soda lakes.</title>
        <authorList>
            <person name="Mwirichia R."/>
            <person name="Villamizar G.C."/>
            <person name="Poehlein A."/>
            <person name="Mugweru J."/>
            <person name="Kipnyargis A."/>
            <person name="Kiplimo D."/>
            <person name="Orwa P."/>
            <person name="Daniel R."/>
        </authorList>
    </citation>
    <scope>NUCLEOTIDE SEQUENCE</scope>
    <source>
        <strain evidence="2">B1096_S55</strain>
    </source>
</reference>
<feature type="domain" description="Integron-associated effector binding protein" evidence="1">
    <location>
        <begin position="22"/>
        <end position="131"/>
    </location>
</feature>